<proteinExistence type="predicted"/>
<feature type="signal peptide" evidence="1">
    <location>
        <begin position="1"/>
        <end position="18"/>
    </location>
</feature>
<dbReference type="EMBL" id="VDUY01000002">
    <property type="protein sequence ID" value="TXL66929.1"/>
    <property type="molecule type" value="Genomic_DNA"/>
</dbReference>
<comment type="caution">
    <text evidence="2">The sequence shown here is derived from an EMBL/GenBank/DDBJ whole genome shotgun (WGS) entry which is preliminary data.</text>
</comment>
<protein>
    <submittedName>
        <fullName evidence="2">Uncharacterized protein</fullName>
    </submittedName>
</protein>
<gene>
    <name evidence="2" type="ORF">FHP08_04695</name>
</gene>
<dbReference type="RefSeq" id="WP_147703178.1">
    <property type="nucleotide sequence ID" value="NZ_VDUY01000002.1"/>
</dbReference>
<dbReference type="PROSITE" id="PS51257">
    <property type="entry name" value="PROKAR_LIPOPROTEIN"/>
    <property type="match status" value="1"/>
</dbReference>
<accession>A0A5C8P004</accession>
<name>A0A5C8P004_9BURK</name>
<organism evidence="2 3">
    <name type="scientific">Zeimonas arvi</name>
    <dbReference type="NCBI Taxonomy" id="2498847"/>
    <lineage>
        <taxon>Bacteria</taxon>
        <taxon>Pseudomonadati</taxon>
        <taxon>Pseudomonadota</taxon>
        <taxon>Betaproteobacteria</taxon>
        <taxon>Burkholderiales</taxon>
        <taxon>Burkholderiaceae</taxon>
        <taxon>Zeimonas</taxon>
    </lineage>
</organism>
<keyword evidence="1" id="KW-0732">Signal</keyword>
<evidence type="ECO:0000313" key="3">
    <source>
        <dbReference type="Proteomes" id="UP000321548"/>
    </source>
</evidence>
<dbReference type="AlphaFoldDB" id="A0A5C8P004"/>
<reference evidence="2 3" key="1">
    <citation type="submission" date="2019-06" db="EMBL/GenBank/DDBJ databases">
        <title>Quisquiliibacterium sp. nov., isolated from a maize field.</title>
        <authorList>
            <person name="Lin S.-Y."/>
            <person name="Tsai C.-F."/>
            <person name="Young C.-C."/>
        </authorList>
    </citation>
    <scope>NUCLEOTIDE SEQUENCE [LARGE SCALE GENOMIC DNA]</scope>
    <source>
        <strain evidence="2 3">CC-CFT501</strain>
    </source>
</reference>
<dbReference type="OrthoDB" id="323572at2"/>
<evidence type="ECO:0000313" key="2">
    <source>
        <dbReference type="EMBL" id="TXL66929.1"/>
    </source>
</evidence>
<evidence type="ECO:0000256" key="1">
    <source>
        <dbReference type="SAM" id="SignalP"/>
    </source>
</evidence>
<sequence>MNWARAIATGSLALALLAACQGGPLPPQWRRDASAALDQYRHAWLRGESRIAEQAFERARSELASTGSAELVARAELTRCALQGASLDFDDCPGLAPLARDAGAGSRAYSAYIGGRWAELDPALLPAPHRMAFTAVGGANGEREGVAPATPGVLGAIEEPVARLVAAGALMRVGKIVPEDIALVVETASAHGWRRPLLAWLGVQEERAQAAGDAEAAAAIRRRIALVLGSPKQTQP</sequence>
<dbReference type="Proteomes" id="UP000321548">
    <property type="component" value="Unassembled WGS sequence"/>
</dbReference>
<keyword evidence="3" id="KW-1185">Reference proteome</keyword>
<feature type="chain" id="PRO_5023015341" evidence="1">
    <location>
        <begin position="19"/>
        <end position="236"/>
    </location>
</feature>